<proteinExistence type="inferred from homology"/>
<evidence type="ECO:0000256" key="4">
    <source>
        <dbReference type="ARBA" id="ARBA00022792"/>
    </source>
</evidence>
<dbReference type="OrthoDB" id="2148490at2759"/>
<feature type="domain" description="Membrane insertase YidC/Oxa/ALB C-terminal" evidence="12">
    <location>
        <begin position="138"/>
        <end position="331"/>
    </location>
</feature>
<evidence type="ECO:0000256" key="3">
    <source>
        <dbReference type="ARBA" id="ARBA00022692"/>
    </source>
</evidence>
<sequence>MMMPSRGLAGAVRQGARLNRRFISTPSRPLAALNSRSTSRIFQGSVISLAAHARLASTSAPAATPAVSAATTAPPPTSATDALATDSNPFDISDATDYANLPERLGFLKDLGLDYGYGPTSVIEWSLEHIHVLSGMPWWGSIAATAFLYRLALVPLFMKASENGAKMRAMQPITKPMNDKMMQAMRDGDRVTAMTMRQELMQINKAAGVSTFGMLVPSVVQGVFGFCAFRLLRAMANLPVPGLETGGLLWITDLTQTDPYFLLPAIMGGTLHMVMRMGGETGTPMTEAARPFLLYIFPGIVFITTAWLPAALNVWLATTGVMGMTQVHIFKRPEIRRMFGLTPMVDAAQAQRDAVAAGLVKEEPKTIDVKAKSYAADQRPVYQAPNVKFSASSVPPKQAASSASSADAAIQAPQSPFDSVKEKGFGLFNKAGKSWDTMKEGLNDQITRMRGSGKPKSKTRSAEFMKQAEDYERRWQKFNKK</sequence>
<feature type="transmembrane region" description="Helical" evidence="11">
    <location>
        <begin position="206"/>
        <end position="232"/>
    </location>
</feature>
<feature type="compositionally biased region" description="Basic and acidic residues" evidence="10">
    <location>
        <begin position="460"/>
        <end position="475"/>
    </location>
</feature>
<reference evidence="13" key="2">
    <citation type="submission" date="2021-08" db="EMBL/GenBank/DDBJ databases">
        <authorList>
            <person name="Gostincar C."/>
            <person name="Sun X."/>
            <person name="Song Z."/>
            <person name="Gunde-Cimerman N."/>
        </authorList>
    </citation>
    <scope>NUCLEOTIDE SEQUENCE</scope>
    <source>
        <strain evidence="13">EXF-9911</strain>
    </source>
</reference>
<evidence type="ECO:0000256" key="7">
    <source>
        <dbReference type="ARBA" id="ARBA00023128"/>
    </source>
</evidence>
<dbReference type="GO" id="GO:0032977">
    <property type="term" value="F:membrane insertase activity"/>
    <property type="evidence" value="ECO:0007669"/>
    <property type="project" value="InterPro"/>
</dbReference>
<evidence type="ECO:0000256" key="6">
    <source>
        <dbReference type="ARBA" id="ARBA00022989"/>
    </source>
</evidence>
<keyword evidence="6 11" id="KW-1133">Transmembrane helix</keyword>
<dbReference type="PANTHER" id="PTHR12428">
    <property type="entry name" value="OXA1"/>
    <property type="match status" value="1"/>
</dbReference>
<reference evidence="13" key="1">
    <citation type="journal article" date="2021" name="J Fungi (Basel)">
        <title>Virulence traits and population genomics of the black yeast Aureobasidium melanogenum.</title>
        <authorList>
            <person name="Cernosa A."/>
            <person name="Sun X."/>
            <person name="Gostincar C."/>
            <person name="Fang C."/>
            <person name="Gunde-Cimerman N."/>
            <person name="Song Z."/>
        </authorList>
    </citation>
    <scope>NUCLEOTIDE SEQUENCE</scope>
    <source>
        <strain evidence="13">EXF-9911</strain>
    </source>
</reference>
<evidence type="ECO:0000313" key="13">
    <source>
        <dbReference type="EMBL" id="KAG9698294.1"/>
    </source>
</evidence>
<dbReference type="Proteomes" id="UP000779574">
    <property type="component" value="Unassembled WGS sequence"/>
</dbReference>
<evidence type="ECO:0000256" key="2">
    <source>
        <dbReference type="ARBA" id="ARBA00009877"/>
    </source>
</evidence>
<evidence type="ECO:0000256" key="5">
    <source>
        <dbReference type="ARBA" id="ARBA00022946"/>
    </source>
</evidence>
<feature type="transmembrane region" description="Helical" evidence="11">
    <location>
        <begin position="260"/>
        <end position="279"/>
    </location>
</feature>
<comment type="caution">
    <text evidence="13">The sequence shown here is derived from an EMBL/GenBank/DDBJ whole genome shotgun (WGS) entry which is preliminary data.</text>
</comment>
<evidence type="ECO:0000313" key="14">
    <source>
        <dbReference type="Proteomes" id="UP000779574"/>
    </source>
</evidence>
<feature type="transmembrane region" description="Helical" evidence="11">
    <location>
        <begin position="291"/>
        <end position="308"/>
    </location>
</feature>
<keyword evidence="7" id="KW-0496">Mitochondrion</keyword>
<protein>
    <recommendedName>
        <fullName evidence="12">Membrane insertase YidC/Oxa/ALB C-terminal domain-containing protein</fullName>
    </recommendedName>
</protein>
<evidence type="ECO:0000256" key="11">
    <source>
        <dbReference type="SAM" id="Phobius"/>
    </source>
</evidence>
<dbReference type="PANTHER" id="PTHR12428:SF66">
    <property type="entry name" value="MITOCHONDRIAL INNER MEMBRANE PROTEIN OXA1L"/>
    <property type="match status" value="1"/>
</dbReference>
<dbReference type="Pfam" id="PF02096">
    <property type="entry name" value="60KD_IMP"/>
    <property type="match status" value="1"/>
</dbReference>
<dbReference type="InterPro" id="IPR001708">
    <property type="entry name" value="YidC/ALB3/OXA1/COX18"/>
</dbReference>
<evidence type="ECO:0000256" key="9">
    <source>
        <dbReference type="RuleBase" id="RU003945"/>
    </source>
</evidence>
<evidence type="ECO:0000256" key="10">
    <source>
        <dbReference type="SAM" id="MobiDB-lite"/>
    </source>
</evidence>
<name>A0A9P8EU79_AURME</name>
<keyword evidence="3 9" id="KW-0812">Transmembrane</keyword>
<dbReference type="InterPro" id="IPR028055">
    <property type="entry name" value="YidC/Oxa/ALB_C"/>
</dbReference>
<evidence type="ECO:0000259" key="12">
    <source>
        <dbReference type="Pfam" id="PF02096"/>
    </source>
</evidence>
<comment type="similarity">
    <text evidence="2 9">Belongs to the OXA1/ALB3/YidC family.</text>
</comment>
<keyword evidence="5" id="KW-0809">Transit peptide</keyword>
<feature type="non-terminal residue" evidence="13">
    <location>
        <position position="481"/>
    </location>
</feature>
<comment type="subcellular location">
    <subcellularLocation>
        <location evidence="9">Membrane</location>
        <topology evidence="9">Multi-pass membrane protein</topology>
    </subcellularLocation>
    <subcellularLocation>
        <location evidence="1">Mitochondrion inner membrane</location>
        <topology evidence="1">Multi-pass membrane protein</topology>
    </subcellularLocation>
</comment>
<dbReference type="EMBL" id="JAHFXF010000057">
    <property type="protein sequence ID" value="KAG9698294.1"/>
    <property type="molecule type" value="Genomic_DNA"/>
</dbReference>
<evidence type="ECO:0000256" key="1">
    <source>
        <dbReference type="ARBA" id="ARBA00004448"/>
    </source>
</evidence>
<feature type="region of interest" description="Disordered" evidence="10">
    <location>
        <begin position="444"/>
        <end position="481"/>
    </location>
</feature>
<organism evidence="13 14">
    <name type="scientific">Aureobasidium melanogenum</name>
    <name type="common">Aureobasidium pullulans var. melanogenum</name>
    <dbReference type="NCBI Taxonomy" id="46634"/>
    <lineage>
        <taxon>Eukaryota</taxon>
        <taxon>Fungi</taxon>
        <taxon>Dikarya</taxon>
        <taxon>Ascomycota</taxon>
        <taxon>Pezizomycotina</taxon>
        <taxon>Dothideomycetes</taxon>
        <taxon>Dothideomycetidae</taxon>
        <taxon>Dothideales</taxon>
        <taxon>Saccotheciaceae</taxon>
        <taxon>Aureobasidium</taxon>
    </lineage>
</organism>
<dbReference type="GO" id="GO:0005743">
    <property type="term" value="C:mitochondrial inner membrane"/>
    <property type="evidence" value="ECO:0007669"/>
    <property type="project" value="UniProtKB-SubCell"/>
</dbReference>
<dbReference type="GO" id="GO:0032979">
    <property type="term" value="P:protein insertion into mitochondrial inner membrane from matrix"/>
    <property type="evidence" value="ECO:0007669"/>
    <property type="project" value="TreeGrafter"/>
</dbReference>
<accession>A0A9P8EU79</accession>
<evidence type="ECO:0000256" key="8">
    <source>
        <dbReference type="ARBA" id="ARBA00023136"/>
    </source>
</evidence>
<dbReference type="CDD" id="cd20069">
    <property type="entry name" value="5TM_Oxa1-like"/>
    <property type="match status" value="1"/>
</dbReference>
<dbReference type="AlphaFoldDB" id="A0A9P8EU79"/>
<keyword evidence="4" id="KW-0999">Mitochondrion inner membrane</keyword>
<keyword evidence="8 11" id="KW-0472">Membrane</keyword>
<gene>
    <name evidence="13" type="ORF">KCU76_g2364</name>
</gene>